<keyword evidence="1" id="KW-0812">Transmembrane</keyword>
<accession>A0A0A5I2B1</accession>
<proteinExistence type="predicted"/>
<keyword evidence="1" id="KW-0472">Membrane</keyword>
<feature type="transmembrane region" description="Helical" evidence="1">
    <location>
        <begin position="9"/>
        <end position="29"/>
    </location>
</feature>
<reference evidence="2 3" key="1">
    <citation type="submission" date="2013-08" db="EMBL/GenBank/DDBJ databases">
        <authorList>
            <person name="Huang J."/>
            <person name="Wang G."/>
        </authorList>
    </citation>
    <scope>NUCLEOTIDE SEQUENCE [LARGE SCALE GENOMIC DNA]</scope>
    <source>
        <strain evidence="2 3">JSM 076056</strain>
    </source>
</reference>
<dbReference type="RefSeq" id="WP_026801632.1">
    <property type="nucleotide sequence ID" value="NZ_AULI01000020.1"/>
</dbReference>
<comment type="caution">
    <text evidence="2">The sequence shown here is derived from an EMBL/GenBank/DDBJ whole genome shotgun (WGS) entry which is preliminary data.</text>
</comment>
<evidence type="ECO:0000256" key="1">
    <source>
        <dbReference type="SAM" id="Phobius"/>
    </source>
</evidence>
<evidence type="ECO:0000313" key="2">
    <source>
        <dbReference type="EMBL" id="KGX89977.1"/>
    </source>
</evidence>
<evidence type="ECO:0000313" key="3">
    <source>
        <dbReference type="Proteomes" id="UP000030528"/>
    </source>
</evidence>
<keyword evidence="3" id="KW-1185">Reference proteome</keyword>
<gene>
    <name evidence="2" type="ORF">N781_08865</name>
</gene>
<feature type="transmembrane region" description="Helical" evidence="1">
    <location>
        <begin position="35"/>
        <end position="53"/>
    </location>
</feature>
<sequence>MSTLYNKTMIFALIVIFVLWLFLQISLNMSIVKNPLNYFVVFTIFFFILNYAMNRRAK</sequence>
<name>A0A0A5I2B1_9BACI</name>
<dbReference type="EMBL" id="AVPE01000018">
    <property type="protein sequence ID" value="KGX89977.1"/>
    <property type="molecule type" value="Genomic_DNA"/>
</dbReference>
<dbReference type="Proteomes" id="UP000030528">
    <property type="component" value="Unassembled WGS sequence"/>
</dbReference>
<organism evidence="2 3">
    <name type="scientific">Pontibacillus halophilus JSM 076056 = DSM 19796</name>
    <dbReference type="NCBI Taxonomy" id="1385510"/>
    <lineage>
        <taxon>Bacteria</taxon>
        <taxon>Bacillati</taxon>
        <taxon>Bacillota</taxon>
        <taxon>Bacilli</taxon>
        <taxon>Bacillales</taxon>
        <taxon>Bacillaceae</taxon>
        <taxon>Pontibacillus</taxon>
    </lineage>
</organism>
<protein>
    <submittedName>
        <fullName evidence="2">Membrane protein</fullName>
    </submittedName>
</protein>
<keyword evidence="1" id="KW-1133">Transmembrane helix</keyword>
<dbReference type="AlphaFoldDB" id="A0A0A5I2B1"/>